<accession>A0AAD7BHP6</accession>
<dbReference type="Proteomes" id="UP001221142">
    <property type="component" value="Unassembled WGS sequence"/>
</dbReference>
<feature type="compositionally biased region" description="Basic residues" evidence="1">
    <location>
        <begin position="250"/>
        <end position="270"/>
    </location>
</feature>
<reference evidence="2" key="1">
    <citation type="submission" date="2023-03" db="EMBL/GenBank/DDBJ databases">
        <title>Massive genome expansion in bonnet fungi (Mycena s.s.) driven by repeated elements and novel gene families across ecological guilds.</title>
        <authorList>
            <consortium name="Lawrence Berkeley National Laboratory"/>
            <person name="Harder C.B."/>
            <person name="Miyauchi S."/>
            <person name="Viragh M."/>
            <person name="Kuo A."/>
            <person name="Thoen E."/>
            <person name="Andreopoulos B."/>
            <person name="Lu D."/>
            <person name="Skrede I."/>
            <person name="Drula E."/>
            <person name="Henrissat B."/>
            <person name="Morin E."/>
            <person name="Kohler A."/>
            <person name="Barry K."/>
            <person name="LaButti K."/>
            <person name="Morin E."/>
            <person name="Salamov A."/>
            <person name="Lipzen A."/>
            <person name="Mereny Z."/>
            <person name="Hegedus B."/>
            <person name="Baldrian P."/>
            <person name="Stursova M."/>
            <person name="Weitz H."/>
            <person name="Taylor A."/>
            <person name="Grigoriev I.V."/>
            <person name="Nagy L.G."/>
            <person name="Martin F."/>
            <person name="Kauserud H."/>
        </authorList>
    </citation>
    <scope>NUCLEOTIDE SEQUENCE</scope>
    <source>
        <strain evidence="2">9284</strain>
    </source>
</reference>
<evidence type="ECO:0000256" key="1">
    <source>
        <dbReference type="SAM" id="MobiDB-lite"/>
    </source>
</evidence>
<name>A0AAD7BHP6_9AGAR</name>
<evidence type="ECO:0000313" key="2">
    <source>
        <dbReference type="EMBL" id="KAJ7621352.1"/>
    </source>
</evidence>
<feature type="region of interest" description="Disordered" evidence="1">
    <location>
        <begin position="185"/>
        <end position="311"/>
    </location>
</feature>
<comment type="caution">
    <text evidence="2">The sequence shown here is derived from an EMBL/GenBank/DDBJ whole genome shotgun (WGS) entry which is preliminary data.</text>
</comment>
<evidence type="ECO:0000313" key="3">
    <source>
        <dbReference type="Proteomes" id="UP001221142"/>
    </source>
</evidence>
<dbReference type="AlphaFoldDB" id="A0AAD7BHP6"/>
<gene>
    <name evidence="2" type="ORF">FB45DRAFT_929010</name>
</gene>
<keyword evidence="3" id="KW-1185">Reference proteome</keyword>
<feature type="compositionally biased region" description="Polar residues" evidence="1">
    <location>
        <begin position="192"/>
        <end position="203"/>
    </location>
</feature>
<proteinExistence type="predicted"/>
<dbReference type="EMBL" id="JARKIF010000016">
    <property type="protein sequence ID" value="KAJ7621352.1"/>
    <property type="molecule type" value="Genomic_DNA"/>
</dbReference>
<protein>
    <submittedName>
        <fullName evidence="2">Uncharacterized protein</fullName>
    </submittedName>
</protein>
<feature type="compositionally biased region" description="Pro residues" evidence="1">
    <location>
        <begin position="299"/>
        <end position="308"/>
    </location>
</feature>
<sequence>MSFSFSKSTGHSRHPTHTLSIIVTYTPAQAEIIYSLGLGLDLDRVARGLRSDLNRFKLPHPPRAHINVPTRDGIEFFYSTRQNSVLFLPFLSFWGKTNADAWQHLYSIVIDRFDLTLFEEHELRMHGHGPSHRKSYKLKDTPETRLLKAECFIEEMELEVSKTVRLPFHPIIPIPIPAAPDPFTWRPELESPFQQQRHNNRSLSPPPRRRDRENSFTRDSPPPYRSLRRRLDSSEDSVSVSSYPRDRKTSKSKKNGLKKKKSSNSLKRKKPEPPKPIIYSESPPDGQNPSVHSDYYGPALPPTPPLPLPNENEMEMETKANMVARLTRGYWDLRSQMREEAGRGMGIQALLQRPEPNSDLSSLTEQVNQMTVLVEEERAALRMAEDVLEDVLRECAEPLVVPALLDLVLRYDWED</sequence>
<organism evidence="2 3">
    <name type="scientific">Roridomyces roridus</name>
    <dbReference type="NCBI Taxonomy" id="1738132"/>
    <lineage>
        <taxon>Eukaryota</taxon>
        <taxon>Fungi</taxon>
        <taxon>Dikarya</taxon>
        <taxon>Basidiomycota</taxon>
        <taxon>Agaricomycotina</taxon>
        <taxon>Agaricomycetes</taxon>
        <taxon>Agaricomycetidae</taxon>
        <taxon>Agaricales</taxon>
        <taxon>Marasmiineae</taxon>
        <taxon>Mycenaceae</taxon>
        <taxon>Roridomyces</taxon>
    </lineage>
</organism>